<dbReference type="OrthoDB" id="9762302at2"/>
<dbReference type="GO" id="GO:0008235">
    <property type="term" value="F:metalloexopeptidase activity"/>
    <property type="evidence" value="ECO:0007669"/>
    <property type="project" value="InterPro"/>
</dbReference>
<dbReference type="GO" id="GO:0006508">
    <property type="term" value="P:proteolysis"/>
    <property type="evidence" value="ECO:0007669"/>
    <property type="project" value="InterPro"/>
</dbReference>
<gene>
    <name evidence="2" type="ORF">UQ64_14620</name>
</gene>
<name>A0A0W1AZK6_9BACL</name>
<dbReference type="PANTHER" id="PTHR12147">
    <property type="entry name" value="METALLOPEPTIDASE M28 FAMILY MEMBER"/>
    <property type="match status" value="1"/>
</dbReference>
<evidence type="ECO:0000313" key="2">
    <source>
        <dbReference type="EMBL" id="KTD86683.1"/>
    </source>
</evidence>
<sequence length="675" mass="75243">MSTNIKSIIFLFDQSFGMLRFSEKSEVVGVDFLPGIITLMESLQSFNVEMFLFLPEVSESVENLKNYFPQFNRIVIYQNTSVLQQELNPYLVRANSTILVSSDRVLRSSAAELGFISTPHPQVALNILNNKISEMVLIFGSKEQCRSISDGLPYFYYKIEDNRWCMLSVMVEENFSELQKNGVIVEKLSIDLSTEDPIFVEIEEWNKETEEILKKHKVLSIEGRKIIVALGPAELNESLHVHGPNGHAHPQLLLPSPEMLYPVNDFRNDNKVVNNTDFSELNMEKITASTPESFEAIVKRYSGKLDIDHDGPIKSRHVLHPDNVRVINALQQDLSELGLCPTVHRFNFNGISLNNVIADLPGIVPSSFELNVKEKLRELFQQYPNPMPIENWLPSVKNIVGNEWFTSKITNDANPIALRRSIEDSVGLSPWYPWWLQSCTLPDSEAKLIIVGCHLDSTAANDSIYHPDSDPAPGADDDASGIAAVLSIAKCLLEYKEQLTHTVRFCFFNAEESGLVGSKVYASMLKATGAPVKAAICIDMIGFNSDQNHLFEIHAGHIDADIRNASLPIAQTIANHVVGVPSLSPPQIYQGTSTDTNPDRTLFDGAIGRSDHASFHQQGYPAVVVSEDFFINFPSEPVDDPNPNYHHASDLFIDASYGSSITNVLANAVLELARK</sequence>
<feature type="domain" description="Peptidase M28" evidence="1">
    <location>
        <begin position="443"/>
        <end position="656"/>
    </location>
</feature>
<evidence type="ECO:0000313" key="3">
    <source>
        <dbReference type="Proteomes" id="UP000054709"/>
    </source>
</evidence>
<dbReference type="AlphaFoldDB" id="A0A0W1AZK6"/>
<dbReference type="InterPro" id="IPR007484">
    <property type="entry name" value="Peptidase_M28"/>
</dbReference>
<dbReference type="InterPro" id="IPR045175">
    <property type="entry name" value="M28_fam"/>
</dbReference>
<dbReference type="SUPFAM" id="SSF53187">
    <property type="entry name" value="Zn-dependent exopeptidases"/>
    <property type="match status" value="1"/>
</dbReference>
<protein>
    <recommendedName>
        <fullName evidence="1">Peptidase M28 domain-containing protein</fullName>
    </recommendedName>
</protein>
<keyword evidence="3" id="KW-1185">Reference proteome</keyword>
<reference evidence="2 3" key="1">
    <citation type="journal article" date="2015" name="Int. Biodeterior. Biodegradation">
        <title>Physiological and genetic screening methods for the isolation of methyl tert-butyl ether-degrading bacteria for bioremediation purposes.</title>
        <authorList>
            <person name="Guisado I.M."/>
            <person name="Purswani J."/>
            <person name="Gonzalez Lopez J."/>
            <person name="Pozo C."/>
        </authorList>
    </citation>
    <scope>NUCLEOTIDE SEQUENCE [LARGE SCALE GENOMIC DNA]</scope>
    <source>
        <strain evidence="2 3">SH7</strain>
    </source>
</reference>
<comment type="caution">
    <text evidence="2">The sequence shown here is derived from an EMBL/GenBank/DDBJ whole genome shotgun (WGS) entry which is preliminary data.</text>
</comment>
<evidence type="ECO:0000259" key="1">
    <source>
        <dbReference type="Pfam" id="PF04389"/>
    </source>
</evidence>
<dbReference type="Gene3D" id="3.40.630.10">
    <property type="entry name" value="Zn peptidases"/>
    <property type="match status" value="1"/>
</dbReference>
<dbReference type="PANTHER" id="PTHR12147:SF26">
    <property type="entry name" value="PEPTIDASE M28 DOMAIN-CONTAINING PROTEIN"/>
    <property type="match status" value="1"/>
</dbReference>
<dbReference type="Pfam" id="PF04389">
    <property type="entry name" value="Peptidase_M28"/>
    <property type="match status" value="1"/>
</dbReference>
<organism evidence="2 3">
    <name type="scientific">Paenibacillus etheri</name>
    <dbReference type="NCBI Taxonomy" id="1306852"/>
    <lineage>
        <taxon>Bacteria</taxon>
        <taxon>Bacillati</taxon>
        <taxon>Bacillota</taxon>
        <taxon>Bacilli</taxon>
        <taxon>Bacillales</taxon>
        <taxon>Paenibacillaceae</taxon>
        <taxon>Paenibacillus</taxon>
    </lineage>
</organism>
<proteinExistence type="predicted"/>
<accession>A0A0W1AZK6</accession>
<dbReference type="Proteomes" id="UP000054709">
    <property type="component" value="Unassembled WGS sequence"/>
</dbReference>
<dbReference type="EMBL" id="LCZJ02000019">
    <property type="protein sequence ID" value="KTD86683.1"/>
    <property type="molecule type" value="Genomic_DNA"/>
</dbReference>
<dbReference type="RefSeq" id="WP_060623571.1">
    <property type="nucleotide sequence ID" value="NZ_LCZJ02000019.1"/>
</dbReference>